<evidence type="ECO:0000313" key="2">
    <source>
        <dbReference type="Proteomes" id="UP000789920"/>
    </source>
</evidence>
<sequence>MYYKGKNVCLEELFSRANISILSLVICLYTSFFNHSDDANCDAIQANYDKDKTQSEITRLSIPENDESNYCVVGEMKFIALRDILKGELTISYIQDEIQLQSRRQKLLSEYYFLCQCCKCITKEHGRKKKRKILRIAI</sequence>
<dbReference type="Proteomes" id="UP000789920">
    <property type="component" value="Unassembled WGS sequence"/>
</dbReference>
<dbReference type="EMBL" id="CAJVQC010004233">
    <property type="protein sequence ID" value="CAG8537803.1"/>
    <property type="molecule type" value="Genomic_DNA"/>
</dbReference>
<gene>
    <name evidence="1" type="ORF">RPERSI_LOCUS3419</name>
</gene>
<organism evidence="1 2">
    <name type="scientific">Racocetra persica</name>
    <dbReference type="NCBI Taxonomy" id="160502"/>
    <lineage>
        <taxon>Eukaryota</taxon>
        <taxon>Fungi</taxon>
        <taxon>Fungi incertae sedis</taxon>
        <taxon>Mucoromycota</taxon>
        <taxon>Glomeromycotina</taxon>
        <taxon>Glomeromycetes</taxon>
        <taxon>Diversisporales</taxon>
        <taxon>Gigasporaceae</taxon>
        <taxon>Racocetra</taxon>
    </lineage>
</organism>
<proteinExistence type="predicted"/>
<name>A0ACA9LME3_9GLOM</name>
<evidence type="ECO:0000313" key="1">
    <source>
        <dbReference type="EMBL" id="CAG8537803.1"/>
    </source>
</evidence>
<comment type="caution">
    <text evidence="1">The sequence shown here is derived from an EMBL/GenBank/DDBJ whole genome shotgun (WGS) entry which is preliminary data.</text>
</comment>
<keyword evidence="2" id="KW-1185">Reference proteome</keyword>
<protein>
    <submittedName>
        <fullName evidence="1">26318_t:CDS:1</fullName>
    </submittedName>
</protein>
<accession>A0ACA9LME3</accession>
<reference evidence="1" key="1">
    <citation type="submission" date="2021-06" db="EMBL/GenBank/DDBJ databases">
        <authorList>
            <person name="Kallberg Y."/>
            <person name="Tangrot J."/>
            <person name="Rosling A."/>
        </authorList>
    </citation>
    <scope>NUCLEOTIDE SEQUENCE</scope>
    <source>
        <strain evidence="1">MA461A</strain>
    </source>
</reference>